<dbReference type="Gene3D" id="2.120.10.30">
    <property type="entry name" value="TolB, C-terminal domain"/>
    <property type="match status" value="1"/>
</dbReference>
<dbReference type="InterPro" id="IPR027370">
    <property type="entry name" value="Znf-RING_euk"/>
</dbReference>
<dbReference type="Proteomes" id="UP000887568">
    <property type="component" value="Unplaced"/>
</dbReference>
<keyword evidence="1" id="KW-0597">Phosphoprotein</keyword>
<accession>A0A914A2E8</accession>
<keyword evidence="6" id="KW-0175">Coiled coil</keyword>
<keyword evidence="4" id="KW-0862">Zinc</keyword>
<sequence>MAASTDSVFASVIQGHLECSICHARYQEPKMLDCSHSFCLGCLQELKLSQQPDDDRMICPLCQMETMLPEGGVAKLTDNGTLLSLIEDIIKQEQILLRQGSKVSCQACDEESEAISRCLDCEQYLCKECQKAHQRWAALRAHNITPCQGEFDAEKDSKMNISKCGIHPNHELNSYCVSCEMLICKICASSSHEEPMHTPVNFSDAIEIFLQEANDENSQRNGNDERVELSECCTPLRSRLAVKLAATNKQISQNAEKKIRQIRRQELQLKQMAQAKYRQKDKRLAEMAFATQTLKMVCSEMTHENCFRILKLRQELLHDYRDVAKTETGALNHDLSFIGFRDTDKKVELGTILVEEKWERLHQSWAKGRAIAAFSTGDMLVVNTTQRNFTELSSEGAVLNVLTVSQLEGCDEDPNVMKHPTGLAVDKDDHFHVLIDSEINIFNRDYQLIQQFTAGDFDEESDDSKPTCIALDDSLIAVGFEDKEQISLHNTDGSLIRTVPAPMIAKALTISNKRLLYTSYKEEKIICIDFEGNNIFTVNMAENVGPLGVRCDQAGDIYVLVLVCDEEETQLHHYNSDGKFIESLITGLDGHVDLTFTHDGKIAMCGSVKTQIWH</sequence>
<dbReference type="Gene3D" id="3.30.40.10">
    <property type="entry name" value="Zinc/RING finger domain, C3HC4 (zinc finger)"/>
    <property type="match status" value="1"/>
</dbReference>
<dbReference type="PROSITE" id="PS50089">
    <property type="entry name" value="ZF_RING_2"/>
    <property type="match status" value="1"/>
</dbReference>
<evidence type="ECO:0000256" key="4">
    <source>
        <dbReference type="ARBA" id="ARBA00022833"/>
    </source>
</evidence>
<evidence type="ECO:0000256" key="3">
    <source>
        <dbReference type="ARBA" id="ARBA00022771"/>
    </source>
</evidence>
<dbReference type="PROSITE" id="PS00518">
    <property type="entry name" value="ZF_RING_1"/>
    <property type="match status" value="1"/>
</dbReference>
<dbReference type="RefSeq" id="XP_038058012.1">
    <property type="nucleotide sequence ID" value="XM_038202084.1"/>
</dbReference>
<dbReference type="InterPro" id="IPR047153">
    <property type="entry name" value="TRIM45/56/19-like"/>
</dbReference>
<dbReference type="InterPro" id="IPR000315">
    <property type="entry name" value="Znf_B-box"/>
</dbReference>
<feature type="domain" description="RING-type" evidence="7">
    <location>
        <begin position="19"/>
        <end position="63"/>
    </location>
</feature>
<dbReference type="PANTHER" id="PTHR25462:SF296">
    <property type="entry name" value="MEIOTIC P26, ISOFORM F"/>
    <property type="match status" value="1"/>
</dbReference>
<evidence type="ECO:0000256" key="6">
    <source>
        <dbReference type="SAM" id="Coils"/>
    </source>
</evidence>
<evidence type="ECO:0000256" key="2">
    <source>
        <dbReference type="ARBA" id="ARBA00022723"/>
    </source>
</evidence>
<dbReference type="InterPro" id="IPR017907">
    <property type="entry name" value="Znf_RING_CS"/>
</dbReference>
<dbReference type="GO" id="GO:0008270">
    <property type="term" value="F:zinc ion binding"/>
    <property type="evidence" value="ECO:0007669"/>
    <property type="project" value="UniProtKB-KW"/>
</dbReference>
<evidence type="ECO:0000256" key="5">
    <source>
        <dbReference type="PROSITE-ProRule" id="PRU00024"/>
    </source>
</evidence>
<dbReference type="InterPro" id="IPR011042">
    <property type="entry name" value="6-blade_b-propeller_TolB-like"/>
</dbReference>
<keyword evidence="2" id="KW-0479">Metal-binding</keyword>
<dbReference type="InterPro" id="IPR001841">
    <property type="entry name" value="Znf_RING"/>
</dbReference>
<reference evidence="9" key="1">
    <citation type="submission" date="2022-11" db="UniProtKB">
        <authorList>
            <consortium name="EnsemblMetazoa"/>
        </authorList>
    </citation>
    <scope>IDENTIFICATION</scope>
</reference>
<protein>
    <submittedName>
        <fullName evidence="9">Uncharacterized protein</fullName>
    </submittedName>
</protein>
<dbReference type="Gene3D" id="4.10.830.40">
    <property type="match status" value="1"/>
</dbReference>
<dbReference type="SUPFAM" id="SSF57850">
    <property type="entry name" value="RING/U-box"/>
    <property type="match status" value="1"/>
</dbReference>
<organism evidence="9 10">
    <name type="scientific">Patiria miniata</name>
    <name type="common">Bat star</name>
    <name type="synonym">Asterina miniata</name>
    <dbReference type="NCBI Taxonomy" id="46514"/>
    <lineage>
        <taxon>Eukaryota</taxon>
        <taxon>Metazoa</taxon>
        <taxon>Echinodermata</taxon>
        <taxon>Eleutherozoa</taxon>
        <taxon>Asterozoa</taxon>
        <taxon>Asteroidea</taxon>
        <taxon>Valvatacea</taxon>
        <taxon>Valvatida</taxon>
        <taxon>Asterinidae</taxon>
        <taxon>Patiria</taxon>
    </lineage>
</organism>
<feature type="coiled-coil region" evidence="6">
    <location>
        <begin position="248"/>
        <end position="275"/>
    </location>
</feature>
<dbReference type="SUPFAM" id="SSF57845">
    <property type="entry name" value="B-box zinc-binding domain"/>
    <property type="match status" value="1"/>
</dbReference>
<keyword evidence="10" id="KW-1185">Reference proteome</keyword>
<feature type="domain" description="B box-type" evidence="8">
    <location>
        <begin position="159"/>
        <end position="202"/>
    </location>
</feature>
<dbReference type="SMART" id="SM00336">
    <property type="entry name" value="BBOX"/>
    <property type="match status" value="2"/>
</dbReference>
<evidence type="ECO:0000256" key="1">
    <source>
        <dbReference type="ARBA" id="ARBA00022553"/>
    </source>
</evidence>
<feature type="domain" description="B box-type" evidence="8">
    <location>
        <begin position="100"/>
        <end position="147"/>
    </location>
</feature>
<dbReference type="PROSITE" id="PS50119">
    <property type="entry name" value="ZF_BBOX"/>
    <property type="match status" value="2"/>
</dbReference>
<name>A0A914A2E8_PATMI</name>
<dbReference type="SUPFAM" id="SSF101898">
    <property type="entry name" value="NHL repeat"/>
    <property type="match status" value="1"/>
</dbReference>
<dbReference type="AlphaFoldDB" id="A0A914A2E8"/>
<dbReference type="InterPro" id="IPR013083">
    <property type="entry name" value="Znf_RING/FYVE/PHD"/>
</dbReference>
<dbReference type="GeneID" id="119729505"/>
<dbReference type="OrthoDB" id="252722at2759"/>
<dbReference type="PANTHER" id="PTHR25462">
    <property type="entry name" value="BONUS, ISOFORM C-RELATED"/>
    <property type="match status" value="1"/>
</dbReference>
<dbReference type="Pfam" id="PF00643">
    <property type="entry name" value="zf-B_box"/>
    <property type="match status" value="1"/>
</dbReference>
<dbReference type="EnsemblMetazoa" id="XM_038202084.1">
    <property type="protein sequence ID" value="XP_038058012.1"/>
    <property type="gene ID" value="LOC119729505"/>
</dbReference>
<keyword evidence="3 5" id="KW-0863">Zinc-finger</keyword>
<evidence type="ECO:0000313" key="9">
    <source>
        <dbReference type="EnsemblMetazoa" id="XP_038058012.1"/>
    </source>
</evidence>
<dbReference type="Pfam" id="PF13445">
    <property type="entry name" value="zf-RING_UBOX"/>
    <property type="match status" value="1"/>
</dbReference>
<evidence type="ECO:0000259" key="7">
    <source>
        <dbReference type="PROSITE" id="PS50089"/>
    </source>
</evidence>
<dbReference type="SMART" id="SM00184">
    <property type="entry name" value="RING"/>
    <property type="match status" value="1"/>
</dbReference>
<proteinExistence type="predicted"/>
<dbReference type="OMA" id="SICHARY"/>
<evidence type="ECO:0000313" key="10">
    <source>
        <dbReference type="Proteomes" id="UP000887568"/>
    </source>
</evidence>
<dbReference type="Gene3D" id="3.30.160.60">
    <property type="entry name" value="Classic Zinc Finger"/>
    <property type="match status" value="1"/>
</dbReference>
<evidence type="ECO:0000259" key="8">
    <source>
        <dbReference type="PROSITE" id="PS50119"/>
    </source>
</evidence>